<organism evidence="3 4">
    <name type="scientific">Cupriavidus basilensis</name>
    <dbReference type="NCBI Taxonomy" id="68895"/>
    <lineage>
        <taxon>Bacteria</taxon>
        <taxon>Pseudomonadati</taxon>
        <taxon>Pseudomonadota</taxon>
        <taxon>Betaproteobacteria</taxon>
        <taxon>Burkholderiales</taxon>
        <taxon>Burkholderiaceae</taxon>
        <taxon>Cupriavidus</taxon>
    </lineage>
</organism>
<protein>
    <submittedName>
        <fullName evidence="3">Uncharacterized protein</fullName>
    </submittedName>
</protein>
<evidence type="ECO:0000256" key="1">
    <source>
        <dbReference type="SAM" id="MobiDB-lite"/>
    </source>
</evidence>
<evidence type="ECO:0000256" key="2">
    <source>
        <dbReference type="SAM" id="SignalP"/>
    </source>
</evidence>
<feature type="signal peptide" evidence="2">
    <location>
        <begin position="1"/>
        <end position="21"/>
    </location>
</feature>
<sequence>MNLRSVPLVLLGMAFGGTAAAQPSGGFYLFKDKTSGKVVCAQYAISPDWIQQPGGPFRDLDCKVPEPPRSERKDQPAVPPGLTPTK</sequence>
<proteinExistence type="predicted"/>
<feature type="region of interest" description="Disordered" evidence="1">
    <location>
        <begin position="61"/>
        <end position="86"/>
    </location>
</feature>
<reference evidence="3 4" key="1">
    <citation type="submission" date="2023-03" db="EMBL/GenBank/DDBJ databases">
        <title>Draft assemblies of triclosan tolerant bacteria isolated from returned activated sludge.</title>
        <authorList>
            <person name="Van Hamelsveld S."/>
        </authorList>
    </citation>
    <scope>NUCLEOTIDE SEQUENCE [LARGE SCALE GENOMIC DNA]</scope>
    <source>
        <strain evidence="3 4">GW210010_S58</strain>
    </source>
</reference>
<dbReference type="RefSeq" id="WP_276268922.1">
    <property type="nucleotide sequence ID" value="NZ_JARJLM010000657.1"/>
</dbReference>
<feature type="compositionally biased region" description="Basic and acidic residues" evidence="1">
    <location>
        <begin position="61"/>
        <end position="75"/>
    </location>
</feature>
<evidence type="ECO:0000313" key="3">
    <source>
        <dbReference type="EMBL" id="MDF3839153.1"/>
    </source>
</evidence>
<evidence type="ECO:0000313" key="4">
    <source>
        <dbReference type="Proteomes" id="UP001216674"/>
    </source>
</evidence>
<keyword evidence="4" id="KW-1185">Reference proteome</keyword>
<dbReference type="EMBL" id="JARJLM010000657">
    <property type="protein sequence ID" value="MDF3839153.1"/>
    <property type="molecule type" value="Genomic_DNA"/>
</dbReference>
<name>A0ABT6B2R3_9BURK</name>
<feature type="compositionally biased region" description="Pro residues" evidence="1">
    <location>
        <begin position="77"/>
        <end position="86"/>
    </location>
</feature>
<dbReference type="Proteomes" id="UP001216674">
    <property type="component" value="Unassembled WGS sequence"/>
</dbReference>
<accession>A0ABT6B2R3</accession>
<comment type="caution">
    <text evidence="3">The sequence shown here is derived from an EMBL/GenBank/DDBJ whole genome shotgun (WGS) entry which is preliminary data.</text>
</comment>
<feature type="chain" id="PRO_5045093529" evidence="2">
    <location>
        <begin position="22"/>
        <end position="86"/>
    </location>
</feature>
<gene>
    <name evidence="3" type="ORF">P3W85_40390</name>
</gene>
<keyword evidence="2" id="KW-0732">Signal</keyword>